<accession>A0ABM8UNL7</accession>
<feature type="domain" description="LTD" evidence="1">
    <location>
        <begin position="294"/>
        <end position="416"/>
    </location>
</feature>
<protein>
    <recommendedName>
        <fullName evidence="1">LTD domain-containing protein</fullName>
    </recommendedName>
</protein>
<dbReference type="InterPro" id="IPR001322">
    <property type="entry name" value="Lamin_tail_dom"/>
</dbReference>
<proteinExistence type="predicted"/>
<reference evidence="2 3" key="1">
    <citation type="submission" date="2021-04" db="EMBL/GenBank/DDBJ databases">
        <authorList>
            <person name="Rodrigo-Torres L."/>
            <person name="Arahal R. D."/>
            <person name="Lucena T."/>
        </authorList>
    </citation>
    <scope>NUCLEOTIDE SEQUENCE [LARGE SCALE GENOMIC DNA]</scope>
    <source>
        <strain evidence="2 3">CECT 9623</strain>
    </source>
</reference>
<sequence length="638" mass="70123">MSRAAGHYASRTIYCELFVNADYRGVYMLQEKIKVDGNRVDLVDLENSDNAVPEITGGYIIKADKTTGGDPVAFVMNGNNMNGYDETIDFIHDTPEPEVITGQQAAYIEYVFRDLENKTNANNSSVTNGFPAIIDVPTFLDYMLVSELGSSVDAYKFSTFFHKDRGGKLRAGPVWDFNYGFGMVGGQTDPRSKTTDWQFENGNNEGPRFFRQMFYNPEYRCYLAKRWNSLTQAGMPLNVSSIQNDIESVKSQLIAAAARDEERWHTIGNFDDQITFVKQFIQDRSTWMTNNLGSFSGCANPVIPQLVINEIMYNAPAGPAGSSNDLEFIEIKNQGSSPVNLSGLYFAGLGLSYQFPPNTSVDAGGFLVIASNPTAFAAKYGFQPFGQFTRNLSNRSQRLLLSDAFGNIIDDVTYSDSAPWPTSADGGGKSLELKTPLADNNSAANWAVRALEGGSPGADNFGSLPVTLIHFNAIAEKSGVTLLWRVADEIDVDRYVVEAAQDGKNFVTIGEVAAMGKAEYIFLDPESAAGRIYYQLKSIDMDGTFAYSKIVVIRRDLADKTNIFPNPASDKVMFNLSGSWRGGVSVSVISLNGQVLRSGELIQKSTGHINISELPAGKYILQFRGQEDIVSKLINIVR</sequence>
<evidence type="ECO:0000313" key="3">
    <source>
        <dbReference type="Proteomes" id="UP000679725"/>
    </source>
</evidence>
<dbReference type="InterPro" id="IPR014867">
    <property type="entry name" value="Spore_coat_CotH_CotH2/3/7"/>
</dbReference>
<dbReference type="InterPro" id="IPR026444">
    <property type="entry name" value="Secre_tail"/>
</dbReference>
<keyword evidence="3" id="KW-1185">Reference proteome</keyword>
<dbReference type="SUPFAM" id="SSF74853">
    <property type="entry name" value="Lamin A/C globular tail domain"/>
    <property type="match status" value="1"/>
</dbReference>
<organism evidence="2 3">
    <name type="scientific">Dyadobacter linearis</name>
    <dbReference type="NCBI Taxonomy" id="2823330"/>
    <lineage>
        <taxon>Bacteria</taxon>
        <taxon>Pseudomonadati</taxon>
        <taxon>Bacteroidota</taxon>
        <taxon>Cytophagia</taxon>
        <taxon>Cytophagales</taxon>
        <taxon>Spirosomataceae</taxon>
        <taxon>Dyadobacter</taxon>
    </lineage>
</organism>
<gene>
    <name evidence="2" type="ORF">DYBT9623_01838</name>
</gene>
<dbReference type="Pfam" id="PF18962">
    <property type="entry name" value="Por_Secre_tail"/>
    <property type="match status" value="1"/>
</dbReference>
<dbReference type="Proteomes" id="UP000679725">
    <property type="component" value="Unassembled WGS sequence"/>
</dbReference>
<dbReference type="EMBL" id="CAJRAU010000002">
    <property type="protein sequence ID" value="CAG5069103.1"/>
    <property type="molecule type" value="Genomic_DNA"/>
</dbReference>
<dbReference type="PROSITE" id="PS51841">
    <property type="entry name" value="LTD"/>
    <property type="match status" value="1"/>
</dbReference>
<evidence type="ECO:0000259" key="1">
    <source>
        <dbReference type="PROSITE" id="PS51841"/>
    </source>
</evidence>
<dbReference type="NCBIfam" id="TIGR04183">
    <property type="entry name" value="Por_Secre_tail"/>
    <property type="match status" value="1"/>
</dbReference>
<dbReference type="Pfam" id="PF00932">
    <property type="entry name" value="LTD"/>
    <property type="match status" value="1"/>
</dbReference>
<dbReference type="InterPro" id="IPR036415">
    <property type="entry name" value="Lamin_tail_dom_sf"/>
</dbReference>
<evidence type="ECO:0000313" key="2">
    <source>
        <dbReference type="EMBL" id="CAG5069103.1"/>
    </source>
</evidence>
<comment type="caution">
    <text evidence="2">The sequence shown here is derived from an EMBL/GenBank/DDBJ whole genome shotgun (WGS) entry which is preliminary data.</text>
</comment>
<name>A0ABM8UNL7_9BACT</name>
<dbReference type="Pfam" id="PF08757">
    <property type="entry name" value="CotH"/>
    <property type="match status" value="1"/>
</dbReference>